<proteinExistence type="predicted"/>
<evidence type="ECO:0000313" key="2">
    <source>
        <dbReference type="EMBL" id="KAJ7347398.1"/>
    </source>
</evidence>
<evidence type="ECO:0000256" key="1">
    <source>
        <dbReference type="SAM" id="MobiDB-lite"/>
    </source>
</evidence>
<accession>A0AAD7A189</accession>
<keyword evidence="3" id="KW-1185">Reference proteome</keyword>
<feature type="region of interest" description="Disordered" evidence="1">
    <location>
        <begin position="146"/>
        <end position="170"/>
    </location>
</feature>
<comment type="caution">
    <text evidence="2">The sequence shown here is derived from an EMBL/GenBank/DDBJ whole genome shotgun (WGS) entry which is preliminary data.</text>
</comment>
<feature type="compositionally biased region" description="Polar residues" evidence="1">
    <location>
        <begin position="395"/>
        <end position="413"/>
    </location>
</feature>
<dbReference type="Proteomes" id="UP001218218">
    <property type="component" value="Unassembled WGS sequence"/>
</dbReference>
<reference evidence="2" key="1">
    <citation type="submission" date="2023-03" db="EMBL/GenBank/DDBJ databases">
        <title>Massive genome expansion in bonnet fungi (Mycena s.s.) driven by repeated elements and novel gene families across ecological guilds.</title>
        <authorList>
            <consortium name="Lawrence Berkeley National Laboratory"/>
            <person name="Harder C.B."/>
            <person name="Miyauchi S."/>
            <person name="Viragh M."/>
            <person name="Kuo A."/>
            <person name="Thoen E."/>
            <person name="Andreopoulos B."/>
            <person name="Lu D."/>
            <person name="Skrede I."/>
            <person name="Drula E."/>
            <person name="Henrissat B."/>
            <person name="Morin E."/>
            <person name="Kohler A."/>
            <person name="Barry K."/>
            <person name="LaButti K."/>
            <person name="Morin E."/>
            <person name="Salamov A."/>
            <person name="Lipzen A."/>
            <person name="Mereny Z."/>
            <person name="Hegedus B."/>
            <person name="Baldrian P."/>
            <person name="Stursova M."/>
            <person name="Weitz H."/>
            <person name="Taylor A."/>
            <person name="Grigoriev I.V."/>
            <person name="Nagy L.G."/>
            <person name="Martin F."/>
            <person name="Kauserud H."/>
        </authorList>
    </citation>
    <scope>NUCLEOTIDE SEQUENCE</scope>
    <source>
        <strain evidence="2">CBHHK002</strain>
    </source>
</reference>
<organism evidence="2 3">
    <name type="scientific">Mycena albidolilacea</name>
    <dbReference type="NCBI Taxonomy" id="1033008"/>
    <lineage>
        <taxon>Eukaryota</taxon>
        <taxon>Fungi</taxon>
        <taxon>Dikarya</taxon>
        <taxon>Basidiomycota</taxon>
        <taxon>Agaricomycotina</taxon>
        <taxon>Agaricomycetes</taxon>
        <taxon>Agaricomycetidae</taxon>
        <taxon>Agaricales</taxon>
        <taxon>Marasmiineae</taxon>
        <taxon>Mycenaceae</taxon>
        <taxon>Mycena</taxon>
    </lineage>
</organism>
<gene>
    <name evidence="2" type="ORF">DFH08DRAFT_699655</name>
</gene>
<protein>
    <submittedName>
        <fullName evidence="2">Uncharacterized protein</fullName>
    </submittedName>
</protein>
<evidence type="ECO:0000313" key="3">
    <source>
        <dbReference type="Proteomes" id="UP001218218"/>
    </source>
</evidence>
<sequence>MTSTSTSPDPEPEEEARSVKVISTVTHHTLVAGNVASTGAKSRVAKPPPKEKKVKTKEFPHTFADSEDNYLALLKTILSKHGEEQYNITPKMVYTIKVQLPGTKKTEALDIEDLEEYKAFAKEIKTVLPTKMTIFVDMAEIQKRWSRRGGQDGSDDEDVHGDNPGLYDSNGMTDLERSLGRFRGILEKRYQNDHNAGYTYIDPKTATLYPLTPQMMKEWARAMYDGETDRDNPPAHLGFGIANGPCSVAIHPARIAAGVNVAAPPNNISDIGHMATIISSLMGGPALLSRQTPRTPPRVGTQPVIASPVIPTLTKLTRFLDHAAVNLGIPAARTFESSMCQNGFGPDILHVVQDQDLVDLGMTKGDVIRLKAGAQDWWKGPEARKKRGHAEMENSVGSGSGSNKLGHPNSQDLDATPPSKKVSFERRWEGGGTKRFYGPRIVAGSGEKNIFYRCPLQNRFVPVPLGYRSTREYKMPEGDDDEQEMDLYNPPVNNHDDCDAERDAAQTLAGLSQR</sequence>
<dbReference type="AlphaFoldDB" id="A0AAD7A189"/>
<feature type="region of interest" description="Disordered" evidence="1">
    <location>
        <begin position="471"/>
        <end position="514"/>
    </location>
</feature>
<name>A0AAD7A189_9AGAR</name>
<feature type="region of interest" description="Disordered" evidence="1">
    <location>
        <begin position="34"/>
        <end position="56"/>
    </location>
</feature>
<feature type="compositionally biased region" description="Basic and acidic residues" evidence="1">
    <location>
        <begin position="494"/>
        <end position="504"/>
    </location>
</feature>
<dbReference type="EMBL" id="JARIHO010000019">
    <property type="protein sequence ID" value="KAJ7347398.1"/>
    <property type="molecule type" value="Genomic_DNA"/>
</dbReference>
<feature type="region of interest" description="Disordered" evidence="1">
    <location>
        <begin position="379"/>
        <end position="422"/>
    </location>
</feature>